<dbReference type="PANTHER" id="PTHR11228">
    <property type="entry name" value="RADICAL SAM DOMAIN PROTEIN"/>
    <property type="match status" value="1"/>
</dbReference>
<dbReference type="InterPro" id="IPR050377">
    <property type="entry name" value="Radical_SAM_PqqE_MftC-like"/>
</dbReference>
<keyword evidence="2" id="KW-0949">S-adenosyl-L-methionine</keyword>
<evidence type="ECO:0000259" key="6">
    <source>
        <dbReference type="PROSITE" id="PS51918"/>
    </source>
</evidence>
<sequence>MEDRFKIDSHKLIYHVERVAGWLDNKLIYPIYMEISPSGACNHRCFFCSMDFMGYRKIFLNTPVLKERITELAGLGLKSIMFAGEGEPFLHKDLPEIIVHTKNEGIDVALTTNGVLMRPSITDMILDKVEWIKVSLNAGTAETYSKIHGTQAGDFYKVLSNMEYAVKKRKFFGSKCTLGLQILLVPENYHEVELLAQKACEIGADYLVVKPYTHHHKNAHSCEICYHDFDDLGSRLEKYNTEHFNIIFRTTAMKKWDRKKRDYSKCRCLPFWSYMDSRGDIWGCSAHLLEDRFNYGSLMKQTFKEIWEGEKRSASLKWVDTSLDIQTCKLNCRMDEVNRYLNELKDPPDHVNFI</sequence>
<evidence type="ECO:0000313" key="7">
    <source>
        <dbReference type="EMBL" id="SDT85621.1"/>
    </source>
</evidence>
<keyword evidence="3" id="KW-0479">Metal-binding</keyword>
<keyword evidence="4" id="KW-0408">Iron</keyword>
<dbReference type="GO" id="GO:0046872">
    <property type="term" value="F:metal ion binding"/>
    <property type="evidence" value="ECO:0007669"/>
    <property type="project" value="UniProtKB-KW"/>
</dbReference>
<dbReference type="AlphaFoldDB" id="A0A1H2DS73"/>
<dbReference type="InterPro" id="IPR007197">
    <property type="entry name" value="rSAM"/>
</dbReference>
<dbReference type="EMBL" id="FNLL01000002">
    <property type="protein sequence ID" value="SDT85621.1"/>
    <property type="molecule type" value="Genomic_DNA"/>
</dbReference>
<dbReference type="RefSeq" id="WP_092230196.1">
    <property type="nucleotide sequence ID" value="NZ_FNLL01000002.1"/>
</dbReference>
<dbReference type="SUPFAM" id="SSF102114">
    <property type="entry name" value="Radical SAM enzymes"/>
    <property type="match status" value="1"/>
</dbReference>
<evidence type="ECO:0000256" key="4">
    <source>
        <dbReference type="ARBA" id="ARBA00023004"/>
    </source>
</evidence>
<evidence type="ECO:0000256" key="5">
    <source>
        <dbReference type="ARBA" id="ARBA00023014"/>
    </source>
</evidence>
<dbReference type="InterPro" id="IPR058240">
    <property type="entry name" value="rSAM_sf"/>
</dbReference>
<dbReference type="PANTHER" id="PTHR11228:SF7">
    <property type="entry name" value="PQQA PEPTIDE CYCLASE"/>
    <property type="match status" value="1"/>
</dbReference>
<proteinExistence type="predicted"/>
<dbReference type="CDD" id="cd21109">
    <property type="entry name" value="SPASM"/>
    <property type="match status" value="1"/>
</dbReference>
<dbReference type="Proteomes" id="UP000199608">
    <property type="component" value="Unassembled WGS sequence"/>
</dbReference>
<comment type="cofactor">
    <cofactor evidence="1">
        <name>[4Fe-4S] cluster</name>
        <dbReference type="ChEBI" id="CHEBI:49883"/>
    </cofactor>
</comment>
<dbReference type="Pfam" id="PF04055">
    <property type="entry name" value="Radical_SAM"/>
    <property type="match status" value="1"/>
</dbReference>
<gene>
    <name evidence="7" type="ORF">SAMN04487931_10261</name>
</gene>
<evidence type="ECO:0000256" key="2">
    <source>
        <dbReference type="ARBA" id="ARBA00022691"/>
    </source>
</evidence>
<organism evidence="7 8">
    <name type="scientific">Desulfobacula phenolica</name>
    <dbReference type="NCBI Taxonomy" id="90732"/>
    <lineage>
        <taxon>Bacteria</taxon>
        <taxon>Pseudomonadati</taxon>
        <taxon>Thermodesulfobacteriota</taxon>
        <taxon>Desulfobacteria</taxon>
        <taxon>Desulfobacterales</taxon>
        <taxon>Desulfobacteraceae</taxon>
        <taxon>Desulfobacula</taxon>
    </lineage>
</organism>
<dbReference type="Gene3D" id="3.20.20.70">
    <property type="entry name" value="Aldolase class I"/>
    <property type="match status" value="1"/>
</dbReference>
<accession>A0A1H2DS73</accession>
<dbReference type="GO" id="GO:0051536">
    <property type="term" value="F:iron-sulfur cluster binding"/>
    <property type="evidence" value="ECO:0007669"/>
    <property type="project" value="UniProtKB-KW"/>
</dbReference>
<dbReference type="InterPro" id="IPR013785">
    <property type="entry name" value="Aldolase_TIM"/>
</dbReference>
<dbReference type="PROSITE" id="PS51918">
    <property type="entry name" value="RADICAL_SAM"/>
    <property type="match status" value="1"/>
</dbReference>
<dbReference type="InterPro" id="IPR023885">
    <property type="entry name" value="4Fe4S-binding_SPASM_dom"/>
</dbReference>
<feature type="domain" description="Radical SAM core" evidence="6">
    <location>
        <begin position="25"/>
        <end position="249"/>
    </location>
</feature>
<protein>
    <submittedName>
        <fullName evidence="7">Radical SAM superfamily enzyme, MoaA/NifB/PqqE/SkfB family</fullName>
    </submittedName>
</protein>
<dbReference type="SFLD" id="SFLDG01067">
    <property type="entry name" value="SPASM/twitch_domain_containing"/>
    <property type="match status" value="1"/>
</dbReference>
<reference evidence="8" key="1">
    <citation type="submission" date="2016-10" db="EMBL/GenBank/DDBJ databases">
        <authorList>
            <person name="Varghese N."/>
            <person name="Submissions S."/>
        </authorList>
    </citation>
    <scope>NUCLEOTIDE SEQUENCE [LARGE SCALE GENOMIC DNA]</scope>
    <source>
        <strain evidence="8">DSM 3384</strain>
    </source>
</reference>
<evidence type="ECO:0000256" key="1">
    <source>
        <dbReference type="ARBA" id="ARBA00001966"/>
    </source>
</evidence>
<dbReference type="Pfam" id="PF13186">
    <property type="entry name" value="SPASM"/>
    <property type="match status" value="1"/>
</dbReference>
<dbReference type="GO" id="GO:0003824">
    <property type="term" value="F:catalytic activity"/>
    <property type="evidence" value="ECO:0007669"/>
    <property type="project" value="InterPro"/>
</dbReference>
<keyword evidence="5" id="KW-0411">Iron-sulfur</keyword>
<evidence type="ECO:0000256" key="3">
    <source>
        <dbReference type="ARBA" id="ARBA00022723"/>
    </source>
</evidence>
<keyword evidence="8" id="KW-1185">Reference proteome</keyword>
<dbReference type="CDD" id="cd01335">
    <property type="entry name" value="Radical_SAM"/>
    <property type="match status" value="1"/>
</dbReference>
<dbReference type="SFLD" id="SFLDS00029">
    <property type="entry name" value="Radical_SAM"/>
    <property type="match status" value="1"/>
</dbReference>
<evidence type="ECO:0000313" key="8">
    <source>
        <dbReference type="Proteomes" id="UP000199608"/>
    </source>
</evidence>
<name>A0A1H2DS73_9BACT</name>